<dbReference type="EMBL" id="CP031700">
    <property type="protein sequence ID" value="QEY25410.1"/>
    <property type="molecule type" value="Genomic_DNA"/>
</dbReference>
<accession>A0A5J6PXC1</accession>
<feature type="coiled-coil region" evidence="1">
    <location>
        <begin position="184"/>
        <end position="211"/>
    </location>
</feature>
<dbReference type="OrthoDB" id="8606184at2"/>
<evidence type="ECO:0000256" key="2">
    <source>
        <dbReference type="SAM" id="MobiDB-lite"/>
    </source>
</evidence>
<reference evidence="4 5" key="1">
    <citation type="submission" date="2018-08" db="EMBL/GenBank/DDBJ databases">
        <title>Neisseria zalophi ATCC BAA-2455 complete genome.</title>
        <authorList>
            <person name="Veseli I.A."/>
            <person name="Buttler R."/>
            <person name="Mascarenhas dos Santos A.C."/>
            <person name="Pombert J.-F."/>
        </authorList>
    </citation>
    <scope>NUCLEOTIDE SEQUENCE [LARGE SCALE GENOMIC DNA]</scope>
    <source>
        <strain evidence="4 5">ATCC BAA-2455</strain>
    </source>
</reference>
<dbReference type="AlphaFoldDB" id="A0A5J6PXC1"/>
<evidence type="ECO:0000313" key="4">
    <source>
        <dbReference type="EMBL" id="QEY25410.1"/>
    </source>
</evidence>
<keyword evidence="3" id="KW-0732">Signal</keyword>
<proteinExistence type="predicted"/>
<evidence type="ECO:0000313" key="5">
    <source>
        <dbReference type="Proteomes" id="UP000325713"/>
    </source>
</evidence>
<dbReference type="KEGG" id="nzl:D0T92_01885"/>
<feature type="chain" id="PRO_5023825891" description="DUF4124 domain-containing protein" evidence="3">
    <location>
        <begin position="23"/>
        <end position="233"/>
    </location>
</feature>
<keyword evidence="1" id="KW-0175">Coiled coil</keyword>
<feature type="compositionally biased region" description="Polar residues" evidence="2">
    <location>
        <begin position="43"/>
        <end position="53"/>
    </location>
</feature>
<evidence type="ECO:0000256" key="1">
    <source>
        <dbReference type="SAM" id="Coils"/>
    </source>
</evidence>
<dbReference type="Proteomes" id="UP000325713">
    <property type="component" value="Chromosome"/>
</dbReference>
<name>A0A5J6PXC1_9NEIS</name>
<organism evidence="4 5">
    <name type="scientific">Neisseria zalophi</name>
    <dbReference type="NCBI Taxonomy" id="640030"/>
    <lineage>
        <taxon>Bacteria</taxon>
        <taxon>Pseudomonadati</taxon>
        <taxon>Pseudomonadota</taxon>
        <taxon>Betaproteobacteria</taxon>
        <taxon>Neisseriales</taxon>
        <taxon>Neisseriaceae</taxon>
        <taxon>Neisseria</taxon>
    </lineage>
</organism>
<evidence type="ECO:0008006" key="6">
    <source>
        <dbReference type="Google" id="ProtNLM"/>
    </source>
</evidence>
<dbReference type="RefSeq" id="WP_151049685.1">
    <property type="nucleotide sequence ID" value="NZ_CP031700.1"/>
</dbReference>
<feature type="compositionally biased region" description="Low complexity" evidence="2">
    <location>
        <begin position="70"/>
        <end position="81"/>
    </location>
</feature>
<feature type="signal peptide" evidence="3">
    <location>
        <begin position="1"/>
        <end position="22"/>
    </location>
</feature>
<keyword evidence="5" id="KW-1185">Reference proteome</keyword>
<protein>
    <recommendedName>
        <fullName evidence="6">DUF4124 domain-containing protein</fullName>
    </recommendedName>
</protein>
<sequence>MKPLLYCMALSLGLTAALPAHAVTYICKDGNRAVFSTEKLNASCQPSQMSGSDRNAPKPVSSEDTTVIESAAPKKPSNSPAAKKDGIPKKVNPSETEAPQTFEAHEIDDIFKTIPSIPNDDIKISPSTPNTSITNTIDAASQDMEIKLRNEKQKRRTPVIVVPKISTPPAEQQLSRQQIIKNEIRDQQSALAQTRAQLNAARKQGDKAKINSLQRDVLDYEASIRAMQFEMKH</sequence>
<gene>
    <name evidence="4" type="ORF">D0T92_01885</name>
</gene>
<feature type="region of interest" description="Disordered" evidence="2">
    <location>
        <begin position="43"/>
        <end position="104"/>
    </location>
</feature>
<evidence type="ECO:0000256" key="3">
    <source>
        <dbReference type="SAM" id="SignalP"/>
    </source>
</evidence>